<organism evidence="4 5">
    <name type="scientific">Desulfatibacillum aliphaticivorans</name>
    <dbReference type="NCBI Taxonomy" id="218208"/>
    <lineage>
        <taxon>Bacteria</taxon>
        <taxon>Pseudomonadati</taxon>
        <taxon>Thermodesulfobacteriota</taxon>
        <taxon>Desulfobacteria</taxon>
        <taxon>Desulfobacterales</taxon>
        <taxon>Desulfatibacillaceae</taxon>
        <taxon>Desulfatibacillum</taxon>
    </lineage>
</organism>
<dbReference type="SUPFAM" id="SSF49401">
    <property type="entry name" value="Bacterial adhesins"/>
    <property type="match status" value="1"/>
</dbReference>
<sequence length="585" mass="60157">MKNFRILAFLCLIAACLVWAGLGYAALTPAGTVISNQAHADYKDANGNSLPRVFATPVTTLVGQVAAVDLSPPTSTKSKAKGTTVNFGAEIVNTGNGQDAYTLAVATCPGWTAVIYLDDNENGIRDAGEDTEVTATAALDPNENYWVVVQVTSPAGASNGDACDTDLTATSQFDGTVYDMGTFTYVVQDAELTVNKTVSPSGGVDPGTVLTYAIEGSNTGTATAENVIVTDPIPANTTYVANSIRVGPSGGTYGTATPQTDLADNGQVGGDTADYNISNPGKVTVFWGDAPAGDSGIIYFQVKVNANVQAGVHIENTADIDYEVGGVSQPTDNSTKAQNTVDSQPDVSITTDQSLSGDPSDEMVYPIEVCNYGNSADVIDLTVQSSQGWTWTLWLDLDLDGMVEDDGDYILTDTDGDGKVDTGSLAVGACRTILALVTIPAGSADQSQDTTLITVASSVDPTVTDSVTLITTVTAPVLNITKTVNPTGTQNPGTVLVYTITATNTGTGAATEVSVTDQIPTYTTFVAGSIHTGSTVASLAARSDAIDGDGAGYSQGVNSVVAPDGGTLSLGQNGQWIVRFSVTID</sequence>
<reference evidence="4 5" key="1">
    <citation type="journal article" date="2012" name="Environ. Microbiol.">
        <title>The genome sequence of Desulfatibacillum alkenivorans AK-01: a blueprint for anaerobic alkane oxidation.</title>
        <authorList>
            <person name="Callaghan A.V."/>
            <person name="Morris B.E."/>
            <person name="Pereira I.A."/>
            <person name="McInerney M.J."/>
            <person name="Austin R.N."/>
            <person name="Groves J.T."/>
            <person name="Kukor J.J."/>
            <person name="Suflita J.M."/>
            <person name="Young L.Y."/>
            <person name="Zylstra G.J."/>
            <person name="Wawrik B."/>
        </authorList>
    </citation>
    <scope>NUCLEOTIDE SEQUENCE [LARGE SCALE GENOMIC DNA]</scope>
    <source>
        <strain evidence="4 5">AK-01</strain>
    </source>
</reference>
<dbReference type="HOGENOM" id="CLU_465998_0_0_7"/>
<feature type="domain" description="DUF11" evidence="3">
    <location>
        <begin position="478"/>
        <end position="535"/>
    </location>
</feature>
<keyword evidence="5" id="KW-1185">Reference proteome</keyword>
<evidence type="ECO:0000256" key="2">
    <source>
        <dbReference type="SAM" id="SignalP"/>
    </source>
</evidence>
<dbReference type="eggNOG" id="COG1361">
    <property type="taxonomic scope" value="Bacteria"/>
</dbReference>
<feature type="compositionally biased region" description="Polar residues" evidence="1">
    <location>
        <begin position="328"/>
        <end position="357"/>
    </location>
</feature>
<dbReference type="Gene3D" id="2.60.40.740">
    <property type="match status" value="1"/>
</dbReference>
<dbReference type="RefSeq" id="WP_012609223.1">
    <property type="nucleotide sequence ID" value="NC_011768.1"/>
</dbReference>
<dbReference type="InterPro" id="IPR047589">
    <property type="entry name" value="DUF11_rpt"/>
</dbReference>
<dbReference type="KEGG" id="dal:Dalk_0073"/>
<feature type="region of interest" description="Disordered" evidence="1">
    <location>
        <begin position="325"/>
        <end position="360"/>
    </location>
</feature>
<dbReference type="PANTHER" id="PTHR34819">
    <property type="entry name" value="LARGE CYSTEINE-RICH PERIPLASMIC PROTEIN OMCB"/>
    <property type="match status" value="1"/>
</dbReference>
<gene>
    <name evidence="4" type="ordered locus">Dalk_0073</name>
</gene>
<dbReference type="Proteomes" id="UP000000739">
    <property type="component" value="Chromosome"/>
</dbReference>
<dbReference type="EMBL" id="CP001322">
    <property type="protein sequence ID" value="ACL01783.1"/>
    <property type="molecule type" value="Genomic_DNA"/>
</dbReference>
<feature type="chain" id="PRO_5002872245" evidence="2">
    <location>
        <begin position="21"/>
        <end position="585"/>
    </location>
</feature>
<keyword evidence="2" id="KW-0732">Signal</keyword>
<dbReference type="NCBIfam" id="TIGR01451">
    <property type="entry name" value="B_ant_repeat"/>
    <property type="match status" value="2"/>
</dbReference>
<evidence type="ECO:0000259" key="3">
    <source>
        <dbReference type="Pfam" id="PF01345"/>
    </source>
</evidence>
<evidence type="ECO:0000256" key="1">
    <source>
        <dbReference type="SAM" id="MobiDB-lite"/>
    </source>
</evidence>
<dbReference type="NCBIfam" id="TIGR04226">
    <property type="entry name" value="RrgB_K2N_iso_D2"/>
    <property type="match status" value="1"/>
</dbReference>
<dbReference type="InterPro" id="IPR001434">
    <property type="entry name" value="OmcB-like_DUF11"/>
</dbReference>
<name>B8FKG8_DESAL</name>
<dbReference type="Pfam" id="PF01345">
    <property type="entry name" value="DUF11"/>
    <property type="match status" value="1"/>
</dbReference>
<evidence type="ECO:0000313" key="5">
    <source>
        <dbReference type="Proteomes" id="UP000000739"/>
    </source>
</evidence>
<protein>
    <submittedName>
        <fullName evidence="4">Conserved repeat domain protein</fullName>
    </submittedName>
</protein>
<dbReference type="InterPro" id="IPR026466">
    <property type="entry name" value="Fim_isopep_form_D2_dom"/>
</dbReference>
<dbReference type="AlphaFoldDB" id="B8FKG8"/>
<accession>B8FKG8</accession>
<evidence type="ECO:0000313" key="4">
    <source>
        <dbReference type="EMBL" id="ACL01783.1"/>
    </source>
</evidence>
<dbReference type="InterPro" id="IPR051172">
    <property type="entry name" value="Chlamydia_OmcB"/>
</dbReference>
<proteinExistence type="predicted"/>
<feature type="signal peptide" evidence="2">
    <location>
        <begin position="1"/>
        <end position="20"/>
    </location>
</feature>
<dbReference type="PROSITE" id="PS51257">
    <property type="entry name" value="PROKAR_LIPOPROTEIN"/>
    <property type="match status" value="1"/>
</dbReference>
<dbReference type="InterPro" id="IPR008966">
    <property type="entry name" value="Adhesion_dom_sf"/>
</dbReference>